<dbReference type="EMBL" id="JBANRG010000001">
    <property type="protein sequence ID" value="KAK7472321.1"/>
    <property type="molecule type" value="Genomic_DNA"/>
</dbReference>
<feature type="domain" description="N-acetyltransferase" evidence="1">
    <location>
        <begin position="184"/>
        <end position="345"/>
    </location>
</feature>
<dbReference type="Pfam" id="PF08445">
    <property type="entry name" value="FR47"/>
    <property type="match status" value="1"/>
</dbReference>
<dbReference type="PROSITE" id="PS51186">
    <property type="entry name" value="GNAT"/>
    <property type="match status" value="1"/>
</dbReference>
<dbReference type="InterPro" id="IPR000182">
    <property type="entry name" value="GNAT_dom"/>
</dbReference>
<dbReference type="SUPFAM" id="SSF55729">
    <property type="entry name" value="Acyl-CoA N-acyltransferases (Nat)"/>
    <property type="match status" value="1"/>
</dbReference>
<evidence type="ECO:0000313" key="3">
    <source>
        <dbReference type="Proteomes" id="UP001498398"/>
    </source>
</evidence>
<dbReference type="Gene3D" id="3.40.630.30">
    <property type="match status" value="1"/>
</dbReference>
<gene>
    <name evidence="2" type="ORF">VKT23_000440</name>
</gene>
<organism evidence="2 3">
    <name type="scientific">Marasmiellus scandens</name>
    <dbReference type="NCBI Taxonomy" id="2682957"/>
    <lineage>
        <taxon>Eukaryota</taxon>
        <taxon>Fungi</taxon>
        <taxon>Dikarya</taxon>
        <taxon>Basidiomycota</taxon>
        <taxon>Agaricomycotina</taxon>
        <taxon>Agaricomycetes</taxon>
        <taxon>Agaricomycetidae</taxon>
        <taxon>Agaricales</taxon>
        <taxon>Marasmiineae</taxon>
        <taxon>Omphalotaceae</taxon>
        <taxon>Marasmiellus</taxon>
    </lineage>
</organism>
<evidence type="ECO:0000313" key="2">
    <source>
        <dbReference type="EMBL" id="KAK7472321.1"/>
    </source>
</evidence>
<reference evidence="2 3" key="1">
    <citation type="submission" date="2024-01" db="EMBL/GenBank/DDBJ databases">
        <title>A draft genome for the cacao thread blight pathogen Marasmiellus scandens.</title>
        <authorList>
            <person name="Baruah I.K."/>
            <person name="Leung J."/>
            <person name="Bukari Y."/>
            <person name="Amoako-Attah I."/>
            <person name="Meinhardt L.W."/>
            <person name="Bailey B.A."/>
            <person name="Cohen S.P."/>
        </authorList>
    </citation>
    <scope>NUCLEOTIDE SEQUENCE [LARGE SCALE GENOMIC DNA]</scope>
    <source>
        <strain evidence="2 3">GH-19</strain>
    </source>
</reference>
<evidence type="ECO:0000259" key="1">
    <source>
        <dbReference type="PROSITE" id="PS51186"/>
    </source>
</evidence>
<accession>A0ABR1KA21</accession>
<dbReference type="InterPro" id="IPR013653">
    <property type="entry name" value="GCN5-like_dom"/>
</dbReference>
<protein>
    <recommendedName>
        <fullName evidence="1">N-acetyltransferase domain-containing protein</fullName>
    </recommendedName>
</protein>
<dbReference type="Proteomes" id="UP001498398">
    <property type="component" value="Unassembled WGS sequence"/>
</dbReference>
<name>A0ABR1KA21_9AGAR</name>
<dbReference type="InterPro" id="IPR016181">
    <property type="entry name" value="Acyl_CoA_acyltransferase"/>
</dbReference>
<keyword evidence="3" id="KW-1185">Reference proteome</keyword>
<dbReference type="CDD" id="cd04301">
    <property type="entry name" value="NAT_SF"/>
    <property type="match status" value="1"/>
</dbReference>
<proteinExistence type="predicted"/>
<comment type="caution">
    <text evidence="2">The sequence shown here is derived from an EMBL/GenBank/DDBJ whole genome shotgun (WGS) entry which is preliminary data.</text>
</comment>
<sequence>MPSPSHSAPSSGSINVYHAASDIPSKVIAEFEENPVSFNTIYPHFLKCAILERSGSSMKGQQVWIVVMSYDPKPTVDLVLSCTENEMGKYPIFIATSRPHSQLTSSFLEPRIRSLIEELRVDVNDRRVYSIFAPDPIAQCFARLWKAFTGIDSYREPYYAAKLTSCTSTTFRNPSPTVDSSLQFKLRPAVEGDEHAVARLCYGFASESDPFFLEQKGALLEASILIRNRTVWIHEVIRPNGEIETACLVAFTRNSDTMSTITKVYTNPNTRGMGCAQRLMRRVCEHLFESKTKVALYVAHNNPSASKVYHNVGFIGLDGDDGPTEGVEHWIEYGFDREKVDLGHW</sequence>